<dbReference type="RefSeq" id="WP_086029721.1">
    <property type="nucleotide sequence ID" value="NZ_LAPZ01000002.1"/>
</dbReference>
<proteinExistence type="predicted"/>
<reference evidence="7 8" key="1">
    <citation type="submission" date="2015-03" db="EMBL/GenBank/DDBJ databases">
        <title>Genome sequence of Tenacibaculum sp. S2-2, isolated from intestinal microbiota of sea cucumber, Apostichopus japonicas.</title>
        <authorList>
            <person name="Shao Z."/>
            <person name="Wang L."/>
            <person name="Li X."/>
        </authorList>
    </citation>
    <scope>NUCLEOTIDE SEQUENCE [LARGE SCALE GENOMIC DNA]</scope>
    <source>
        <strain evidence="7 8">S2-2</strain>
    </source>
</reference>
<keyword evidence="5 6" id="KW-0472">Membrane</keyword>
<dbReference type="FunCoup" id="A0A1Y2PEK9">
    <property type="interactions" value="25"/>
</dbReference>
<dbReference type="GO" id="GO:0005886">
    <property type="term" value="C:plasma membrane"/>
    <property type="evidence" value="ECO:0007669"/>
    <property type="project" value="UniProtKB-SubCell"/>
</dbReference>
<keyword evidence="8" id="KW-1185">Reference proteome</keyword>
<evidence type="ECO:0000256" key="5">
    <source>
        <dbReference type="ARBA" id="ARBA00023136"/>
    </source>
</evidence>
<dbReference type="GO" id="GO:0015171">
    <property type="term" value="F:amino acid transmembrane transporter activity"/>
    <property type="evidence" value="ECO:0007669"/>
    <property type="project" value="TreeGrafter"/>
</dbReference>
<accession>A0A1Y2PEK9</accession>
<dbReference type="Proteomes" id="UP000194221">
    <property type="component" value="Unassembled WGS sequence"/>
</dbReference>
<feature type="transmembrane region" description="Helical" evidence="6">
    <location>
        <begin position="40"/>
        <end position="61"/>
    </location>
</feature>
<dbReference type="AlphaFoldDB" id="A0A1Y2PEK9"/>
<comment type="subcellular location">
    <subcellularLocation>
        <location evidence="1">Cell membrane</location>
        <topology evidence="1">Multi-pass membrane protein</topology>
    </subcellularLocation>
</comment>
<evidence type="ECO:0000256" key="4">
    <source>
        <dbReference type="ARBA" id="ARBA00022989"/>
    </source>
</evidence>
<dbReference type="PANTHER" id="PTHR30086">
    <property type="entry name" value="ARGININE EXPORTER PROTEIN ARGO"/>
    <property type="match status" value="1"/>
</dbReference>
<evidence type="ECO:0000256" key="1">
    <source>
        <dbReference type="ARBA" id="ARBA00004651"/>
    </source>
</evidence>
<dbReference type="PANTHER" id="PTHR30086:SF20">
    <property type="entry name" value="ARGININE EXPORTER PROTEIN ARGO-RELATED"/>
    <property type="match status" value="1"/>
</dbReference>
<protein>
    <submittedName>
        <fullName evidence="7">Lysine transporter LysE</fullName>
    </submittedName>
</protein>
<evidence type="ECO:0000313" key="7">
    <source>
        <dbReference type="EMBL" id="OSY88912.1"/>
    </source>
</evidence>
<gene>
    <name evidence="7" type="ORF">WH52_04410</name>
</gene>
<sequence>MDISQFKNPYFIGFFMAFMIGPVFFMLLKTSILKGARAAIAFDLGVISGDISFMLIAYYGSRTLLEKIKDDPRLFLVGGLILVIYGLITYLDKSNKKEIDETNVEVPKANNYFKLFINGFFLNFINIGVLAGWLGIMVVIGPSLDMDPNSIFWFFVKVIIGYALTDLAKILLAKQLKKKMTPLVIYRIKRAMGVVLIIFGAFLMLKAFIPLEEIMDNVS</sequence>
<name>A0A1Y2PEK9_9FLAO</name>
<dbReference type="EMBL" id="LAPZ01000002">
    <property type="protein sequence ID" value="OSY88912.1"/>
    <property type="molecule type" value="Genomic_DNA"/>
</dbReference>
<evidence type="ECO:0000256" key="6">
    <source>
        <dbReference type="SAM" id="Phobius"/>
    </source>
</evidence>
<feature type="transmembrane region" description="Helical" evidence="6">
    <location>
        <begin position="151"/>
        <end position="172"/>
    </location>
</feature>
<keyword evidence="4 6" id="KW-1133">Transmembrane helix</keyword>
<feature type="transmembrane region" description="Helical" evidence="6">
    <location>
        <begin position="12"/>
        <end position="28"/>
    </location>
</feature>
<evidence type="ECO:0000256" key="2">
    <source>
        <dbReference type="ARBA" id="ARBA00022475"/>
    </source>
</evidence>
<keyword evidence="3 6" id="KW-0812">Transmembrane</keyword>
<dbReference type="Pfam" id="PF01810">
    <property type="entry name" value="LysE"/>
    <property type="match status" value="1"/>
</dbReference>
<organism evidence="7 8">
    <name type="scientific">Tenacibaculum holothuriorum</name>
    <dbReference type="NCBI Taxonomy" id="1635173"/>
    <lineage>
        <taxon>Bacteria</taxon>
        <taxon>Pseudomonadati</taxon>
        <taxon>Bacteroidota</taxon>
        <taxon>Flavobacteriia</taxon>
        <taxon>Flavobacteriales</taxon>
        <taxon>Flavobacteriaceae</taxon>
        <taxon>Tenacibaculum</taxon>
    </lineage>
</organism>
<dbReference type="InParanoid" id="A0A1Y2PEK9"/>
<feature type="transmembrane region" description="Helical" evidence="6">
    <location>
        <begin position="73"/>
        <end position="91"/>
    </location>
</feature>
<feature type="transmembrane region" description="Helical" evidence="6">
    <location>
        <begin position="193"/>
        <end position="211"/>
    </location>
</feature>
<keyword evidence="2" id="KW-1003">Cell membrane</keyword>
<feature type="transmembrane region" description="Helical" evidence="6">
    <location>
        <begin position="112"/>
        <end position="139"/>
    </location>
</feature>
<dbReference type="InterPro" id="IPR001123">
    <property type="entry name" value="LeuE-type"/>
</dbReference>
<evidence type="ECO:0000256" key="3">
    <source>
        <dbReference type="ARBA" id="ARBA00022692"/>
    </source>
</evidence>
<dbReference type="STRING" id="1635173.WH52_04410"/>
<comment type="caution">
    <text evidence="7">The sequence shown here is derived from an EMBL/GenBank/DDBJ whole genome shotgun (WGS) entry which is preliminary data.</text>
</comment>
<dbReference type="OrthoDB" id="679767at2"/>
<evidence type="ECO:0000313" key="8">
    <source>
        <dbReference type="Proteomes" id="UP000194221"/>
    </source>
</evidence>